<dbReference type="Proteomes" id="UP000785679">
    <property type="component" value="Unassembled WGS sequence"/>
</dbReference>
<comment type="caution">
    <text evidence="1">The sequence shown here is derived from an EMBL/GenBank/DDBJ whole genome shotgun (WGS) entry which is preliminary data.</text>
</comment>
<dbReference type="AlphaFoldDB" id="A0A8J8NTN4"/>
<keyword evidence="2" id="KW-1185">Reference proteome</keyword>
<accession>A0A8J8NTN4</accession>
<name>A0A8J8NTN4_HALGN</name>
<dbReference type="EMBL" id="RRYP01008235">
    <property type="protein sequence ID" value="TNV79916.1"/>
    <property type="molecule type" value="Genomic_DNA"/>
</dbReference>
<evidence type="ECO:0000313" key="1">
    <source>
        <dbReference type="EMBL" id="TNV79916.1"/>
    </source>
</evidence>
<sequence length="187" mass="21711">MTWRWGDWQERESRGSPVEMLITVIGMWFESGAKIRSIMPLHILKSAKLGCSNTYSFLYSLSDHILIHASSVCLVTIFPFNSSNSMKSGHLNTYPANSRIEWVLRYFFLSSACGGGAVNNPYSDGIGRERHFMMEVYSWGQSLTVTMKIEWLRVLWKIERTRSLVEVFKRQSYPESIKYEMQDPYLV</sequence>
<evidence type="ECO:0000313" key="2">
    <source>
        <dbReference type="Proteomes" id="UP000785679"/>
    </source>
</evidence>
<protein>
    <submittedName>
        <fullName evidence="1">Uncharacterized protein</fullName>
    </submittedName>
</protein>
<gene>
    <name evidence="1" type="ORF">FGO68_gene6306</name>
</gene>
<reference evidence="1" key="1">
    <citation type="submission" date="2019-06" db="EMBL/GenBank/DDBJ databases">
        <authorList>
            <person name="Zheng W."/>
        </authorList>
    </citation>
    <scope>NUCLEOTIDE SEQUENCE</scope>
    <source>
        <strain evidence="1">QDHG01</strain>
    </source>
</reference>
<organism evidence="1 2">
    <name type="scientific">Halteria grandinella</name>
    <dbReference type="NCBI Taxonomy" id="5974"/>
    <lineage>
        <taxon>Eukaryota</taxon>
        <taxon>Sar</taxon>
        <taxon>Alveolata</taxon>
        <taxon>Ciliophora</taxon>
        <taxon>Intramacronucleata</taxon>
        <taxon>Spirotrichea</taxon>
        <taxon>Stichotrichia</taxon>
        <taxon>Sporadotrichida</taxon>
        <taxon>Halteriidae</taxon>
        <taxon>Halteria</taxon>
    </lineage>
</organism>
<proteinExistence type="predicted"/>